<dbReference type="InterPro" id="IPR036361">
    <property type="entry name" value="SAP_dom_sf"/>
</dbReference>
<dbReference type="Proteomes" id="UP000319771">
    <property type="component" value="Unassembled WGS sequence"/>
</dbReference>
<proteinExistence type="predicted"/>
<dbReference type="AlphaFoldDB" id="A0A538UE72"/>
<organism evidence="1 2">
    <name type="scientific">Eiseniibacteriota bacterium</name>
    <dbReference type="NCBI Taxonomy" id="2212470"/>
    <lineage>
        <taxon>Bacteria</taxon>
        <taxon>Candidatus Eiseniibacteriota</taxon>
    </lineage>
</organism>
<gene>
    <name evidence="1" type="ORF">E6K81_00885</name>
</gene>
<sequence length="76" mass="8616">MTDRQPNNPLHGVTLEAMLRQMVDRCGWEGLARDVPIKCFRVDPTMTSALKYLRKAPRARQKVEAVYARFVAGRAG</sequence>
<comment type="caution">
    <text evidence="1">The sequence shown here is derived from an EMBL/GenBank/DDBJ whole genome shotgun (WGS) entry which is preliminary data.</text>
</comment>
<dbReference type="InterPro" id="IPR018668">
    <property type="entry name" value="DNA-binding_VF530-like"/>
</dbReference>
<dbReference type="Gene3D" id="1.10.720.30">
    <property type="entry name" value="SAP domain"/>
    <property type="match status" value="1"/>
</dbReference>
<name>A0A538UE72_UNCEI</name>
<reference evidence="1 2" key="1">
    <citation type="journal article" date="2019" name="Nat. Microbiol.">
        <title>Mediterranean grassland soil C-N compound turnover is dependent on rainfall and depth, and is mediated by genomically divergent microorganisms.</title>
        <authorList>
            <person name="Diamond S."/>
            <person name="Andeer P.F."/>
            <person name="Li Z."/>
            <person name="Crits-Christoph A."/>
            <person name="Burstein D."/>
            <person name="Anantharaman K."/>
            <person name="Lane K.R."/>
            <person name="Thomas B.C."/>
            <person name="Pan C."/>
            <person name="Northen T.R."/>
            <person name="Banfield J.F."/>
        </authorList>
    </citation>
    <scope>NUCLEOTIDE SEQUENCE [LARGE SCALE GENOMIC DNA]</scope>
    <source>
        <strain evidence="1">WS_11</strain>
    </source>
</reference>
<evidence type="ECO:0000313" key="1">
    <source>
        <dbReference type="EMBL" id="TMQ74184.1"/>
    </source>
</evidence>
<evidence type="ECO:0000313" key="2">
    <source>
        <dbReference type="Proteomes" id="UP000319771"/>
    </source>
</evidence>
<protein>
    <submittedName>
        <fullName evidence="1">DUF2132 domain-containing protein</fullName>
    </submittedName>
</protein>
<accession>A0A538UE72</accession>
<dbReference type="EMBL" id="VBPB01000008">
    <property type="protein sequence ID" value="TMQ74184.1"/>
    <property type="molecule type" value="Genomic_DNA"/>
</dbReference>
<dbReference type="GO" id="GO:0003677">
    <property type="term" value="F:DNA binding"/>
    <property type="evidence" value="ECO:0007669"/>
    <property type="project" value="InterPro"/>
</dbReference>
<dbReference type="Pfam" id="PF09905">
    <property type="entry name" value="VF530"/>
    <property type="match status" value="1"/>
</dbReference>